<feature type="region of interest" description="Disordered" evidence="1">
    <location>
        <begin position="1"/>
        <end position="39"/>
    </location>
</feature>
<evidence type="ECO:0000313" key="3">
    <source>
        <dbReference type="Proteomes" id="UP000770661"/>
    </source>
</evidence>
<feature type="region of interest" description="Disordered" evidence="1">
    <location>
        <begin position="74"/>
        <end position="108"/>
    </location>
</feature>
<name>A0A8J5CCR0_CHIOP</name>
<sequence>MVEGEEGAEEPRGSGEGGTLGLQPSQCGAPGSRRALRAGVGSHGEAWVDTGGRLSLVWPQSGELFRHEALRDASESRAAQHATTTLSAAGAPHSAAGGGPAGTASDGAVRQLYVSGPHTSVTTTHV</sequence>
<dbReference type="EMBL" id="JACEEZ010024750">
    <property type="protein sequence ID" value="KAG0708723.1"/>
    <property type="molecule type" value="Genomic_DNA"/>
</dbReference>
<protein>
    <submittedName>
        <fullName evidence="2">Uncharacterized protein</fullName>
    </submittedName>
</protein>
<evidence type="ECO:0000313" key="2">
    <source>
        <dbReference type="EMBL" id="KAG0708723.1"/>
    </source>
</evidence>
<accession>A0A8J5CCR0</accession>
<dbReference type="Proteomes" id="UP000770661">
    <property type="component" value="Unassembled WGS sequence"/>
</dbReference>
<proteinExistence type="predicted"/>
<keyword evidence="3" id="KW-1185">Reference proteome</keyword>
<reference evidence="2" key="1">
    <citation type="submission" date="2020-07" db="EMBL/GenBank/DDBJ databases">
        <title>The High-quality genome of the commercially important snow crab, Chionoecetes opilio.</title>
        <authorList>
            <person name="Jeong J.-H."/>
            <person name="Ryu S."/>
        </authorList>
    </citation>
    <scope>NUCLEOTIDE SEQUENCE</scope>
    <source>
        <strain evidence="2">MADBK_172401_WGS</strain>
        <tissue evidence="2">Digestive gland</tissue>
    </source>
</reference>
<dbReference type="AlphaFoldDB" id="A0A8J5CCR0"/>
<gene>
    <name evidence="2" type="ORF">GWK47_002657</name>
</gene>
<evidence type="ECO:0000256" key="1">
    <source>
        <dbReference type="SAM" id="MobiDB-lite"/>
    </source>
</evidence>
<organism evidence="2 3">
    <name type="scientific">Chionoecetes opilio</name>
    <name type="common">Atlantic snow crab</name>
    <name type="synonym">Cancer opilio</name>
    <dbReference type="NCBI Taxonomy" id="41210"/>
    <lineage>
        <taxon>Eukaryota</taxon>
        <taxon>Metazoa</taxon>
        <taxon>Ecdysozoa</taxon>
        <taxon>Arthropoda</taxon>
        <taxon>Crustacea</taxon>
        <taxon>Multicrustacea</taxon>
        <taxon>Malacostraca</taxon>
        <taxon>Eumalacostraca</taxon>
        <taxon>Eucarida</taxon>
        <taxon>Decapoda</taxon>
        <taxon>Pleocyemata</taxon>
        <taxon>Brachyura</taxon>
        <taxon>Eubrachyura</taxon>
        <taxon>Majoidea</taxon>
        <taxon>Majidae</taxon>
        <taxon>Chionoecetes</taxon>
    </lineage>
</organism>
<comment type="caution">
    <text evidence="2">The sequence shown here is derived from an EMBL/GenBank/DDBJ whole genome shotgun (WGS) entry which is preliminary data.</text>
</comment>